<comment type="caution">
    <text evidence="1">The sequence shown here is derived from an EMBL/GenBank/DDBJ whole genome shotgun (WGS) entry which is preliminary data.</text>
</comment>
<name>A0AAD9IFE9_PROWI</name>
<organism evidence="1 2">
    <name type="scientific">Prototheca wickerhamii</name>
    <dbReference type="NCBI Taxonomy" id="3111"/>
    <lineage>
        <taxon>Eukaryota</taxon>
        <taxon>Viridiplantae</taxon>
        <taxon>Chlorophyta</taxon>
        <taxon>core chlorophytes</taxon>
        <taxon>Trebouxiophyceae</taxon>
        <taxon>Chlorellales</taxon>
        <taxon>Chlorellaceae</taxon>
        <taxon>Prototheca</taxon>
    </lineage>
</organism>
<evidence type="ECO:0000313" key="1">
    <source>
        <dbReference type="EMBL" id="KAK2076556.1"/>
    </source>
</evidence>
<dbReference type="InterPro" id="IPR003500">
    <property type="entry name" value="RpiB_LacA_LacB"/>
</dbReference>
<sequence length="79" mass="8297">MGDVTLVIASSPYGGSLHEKLVDYLAEKDKAGLKVLDLGIHPSHVEAAYEAARAVQAAEQQGLRKKGVICCGSGQVSNF</sequence>
<dbReference type="AlphaFoldDB" id="A0AAD9IFE9"/>
<evidence type="ECO:0000313" key="2">
    <source>
        <dbReference type="Proteomes" id="UP001255856"/>
    </source>
</evidence>
<accession>A0AAD9IFE9</accession>
<dbReference type="Pfam" id="PF02502">
    <property type="entry name" value="LacAB_rpiB"/>
    <property type="match status" value="1"/>
</dbReference>
<dbReference type="GO" id="GO:0016853">
    <property type="term" value="F:isomerase activity"/>
    <property type="evidence" value="ECO:0007669"/>
    <property type="project" value="InterPro"/>
</dbReference>
<dbReference type="InterPro" id="IPR036569">
    <property type="entry name" value="RpiB_LacA_LacB_sf"/>
</dbReference>
<dbReference type="GO" id="GO:0005975">
    <property type="term" value="P:carbohydrate metabolic process"/>
    <property type="evidence" value="ECO:0007669"/>
    <property type="project" value="InterPro"/>
</dbReference>
<gene>
    <name evidence="1" type="ORF">QBZ16_005316</name>
</gene>
<proteinExistence type="predicted"/>
<keyword evidence="2" id="KW-1185">Reference proteome</keyword>
<dbReference type="Gene3D" id="3.40.1400.10">
    <property type="entry name" value="Sugar-phosphate isomerase, RpiB/LacA/LacB"/>
    <property type="match status" value="1"/>
</dbReference>
<reference evidence="1" key="1">
    <citation type="submission" date="2021-01" db="EMBL/GenBank/DDBJ databases">
        <authorList>
            <person name="Eckstrom K.M.E."/>
        </authorList>
    </citation>
    <scope>NUCLEOTIDE SEQUENCE</scope>
    <source>
        <strain evidence="1">UVCC 0001</strain>
    </source>
</reference>
<protein>
    <submittedName>
        <fullName evidence="1">Uncharacterized protein</fullName>
    </submittedName>
</protein>
<dbReference type="SUPFAM" id="SSF89623">
    <property type="entry name" value="Ribose/Galactose isomerase RpiB/AlsB"/>
    <property type="match status" value="1"/>
</dbReference>
<dbReference type="EMBL" id="JASFZW010000009">
    <property type="protein sequence ID" value="KAK2076556.1"/>
    <property type="molecule type" value="Genomic_DNA"/>
</dbReference>
<dbReference type="Proteomes" id="UP001255856">
    <property type="component" value="Unassembled WGS sequence"/>
</dbReference>